<dbReference type="GO" id="GO:0006865">
    <property type="term" value="P:amino acid transport"/>
    <property type="evidence" value="ECO:0007669"/>
    <property type="project" value="TreeGrafter"/>
</dbReference>
<evidence type="ECO:0000256" key="6">
    <source>
        <dbReference type="ARBA" id="ARBA00022989"/>
    </source>
</evidence>
<dbReference type="NCBIfam" id="TIGR01726">
    <property type="entry name" value="HEQRo_perm_3TM"/>
    <property type="match status" value="1"/>
</dbReference>
<dbReference type="PANTHER" id="PTHR30614:SF42">
    <property type="entry name" value="GLUTAMATE_ASPARTATE IMPORT PERMEASE PROTEIN GLTJ"/>
    <property type="match status" value="1"/>
</dbReference>
<evidence type="ECO:0000256" key="5">
    <source>
        <dbReference type="ARBA" id="ARBA00022692"/>
    </source>
</evidence>
<evidence type="ECO:0000313" key="10">
    <source>
        <dbReference type="EMBL" id="CDP80256.1"/>
    </source>
</evidence>
<gene>
    <name evidence="10" type="primary">gltJ</name>
    <name evidence="10" type="ORF">BN1046_01175</name>
</gene>
<dbReference type="Pfam" id="PF00528">
    <property type="entry name" value="BPD_transp_1"/>
    <property type="match status" value="1"/>
</dbReference>
<accession>A0A024LRA0</accession>
<dbReference type="CDD" id="cd06261">
    <property type="entry name" value="TM_PBP2"/>
    <property type="match status" value="1"/>
</dbReference>
<organism evidence="10">
    <name type="scientific">Bartonella schoenbuchensis</name>
    <dbReference type="NCBI Taxonomy" id="165694"/>
    <lineage>
        <taxon>Bacteria</taxon>
        <taxon>Pseudomonadati</taxon>
        <taxon>Pseudomonadota</taxon>
        <taxon>Alphaproteobacteria</taxon>
        <taxon>Hyphomicrobiales</taxon>
        <taxon>Bartonellaceae</taxon>
        <taxon>Bartonella</taxon>
    </lineage>
</organism>
<evidence type="ECO:0000256" key="4">
    <source>
        <dbReference type="ARBA" id="ARBA00022475"/>
    </source>
</evidence>
<name>A0A024LRA0_9HYPH</name>
<reference evidence="10" key="2">
    <citation type="submission" date="2014-05" db="EMBL/GenBank/DDBJ databases">
        <title>Genome sequencing of Bartonella spp. isolated from human blood.</title>
        <authorList>
            <person name="Raoult D."/>
        </authorList>
    </citation>
    <scope>NUCLEOTIDE SEQUENCE</scope>
    <source>
        <strain evidence="10">MVT06</strain>
    </source>
</reference>
<dbReference type="InterPro" id="IPR000515">
    <property type="entry name" value="MetI-like"/>
</dbReference>
<dbReference type="PROSITE" id="PS50928">
    <property type="entry name" value="ABC_TM1"/>
    <property type="match status" value="1"/>
</dbReference>
<dbReference type="SUPFAM" id="SSF161098">
    <property type="entry name" value="MetI-like"/>
    <property type="match status" value="1"/>
</dbReference>
<comment type="similarity">
    <text evidence="2">Belongs to the binding-protein-dependent transport system permease family. HisMQ subfamily.</text>
</comment>
<dbReference type="EMBL" id="HG977196">
    <property type="protein sequence ID" value="CDP80256.1"/>
    <property type="molecule type" value="Genomic_DNA"/>
</dbReference>
<dbReference type="Gene3D" id="1.10.3720.10">
    <property type="entry name" value="MetI-like"/>
    <property type="match status" value="1"/>
</dbReference>
<protein>
    <submittedName>
        <fullName evidence="10">Glutamate-aspartate ABC transporter permease component GltJ</fullName>
    </submittedName>
</protein>
<keyword evidence="6 8" id="KW-1133">Transmembrane helix</keyword>
<feature type="transmembrane region" description="Helical" evidence="8">
    <location>
        <begin position="41"/>
        <end position="64"/>
    </location>
</feature>
<dbReference type="GO" id="GO:0022857">
    <property type="term" value="F:transmembrane transporter activity"/>
    <property type="evidence" value="ECO:0007669"/>
    <property type="project" value="InterPro"/>
</dbReference>
<keyword evidence="4" id="KW-1003">Cell membrane</keyword>
<evidence type="ECO:0000259" key="9">
    <source>
        <dbReference type="PROSITE" id="PS50928"/>
    </source>
</evidence>
<evidence type="ECO:0000256" key="2">
    <source>
        <dbReference type="ARBA" id="ARBA00010072"/>
    </source>
</evidence>
<dbReference type="GO" id="GO:0043190">
    <property type="term" value="C:ATP-binding cassette (ABC) transporter complex"/>
    <property type="evidence" value="ECO:0007669"/>
    <property type="project" value="InterPro"/>
</dbReference>
<dbReference type="InterPro" id="IPR010065">
    <property type="entry name" value="AA_ABC_transptr_permease_3TM"/>
</dbReference>
<keyword evidence="5 8" id="KW-0812">Transmembrane</keyword>
<evidence type="ECO:0000256" key="3">
    <source>
        <dbReference type="ARBA" id="ARBA00022448"/>
    </source>
</evidence>
<dbReference type="PANTHER" id="PTHR30614">
    <property type="entry name" value="MEMBRANE COMPONENT OF AMINO ACID ABC TRANSPORTER"/>
    <property type="match status" value="1"/>
</dbReference>
<sequence length="250" mass="27890">MDFSFLCIDDLNQTPVIGCLGTPGITHTYLDTLLDGFKNTAILSVSSLILAVFVGVIIGTIRTLPHTSIINRVLRAIGRVWVEIMRNIPLLVQVFLWYFVVPKIYPPAINFSPIVLITCALGFFTSARVAEQVRSGIESISSGQRYAAMAMGFTTGQSYRYIILPRAIRTILPPLTSEAMGIVKNSSIAFAVSINELMQFQYQTIEEVSHVYENYLIVTILYIVIALFIFIMMTIIEKMLKIPNLQTGGR</sequence>
<dbReference type="InterPro" id="IPR035906">
    <property type="entry name" value="MetI-like_sf"/>
</dbReference>
<evidence type="ECO:0000256" key="8">
    <source>
        <dbReference type="RuleBase" id="RU363032"/>
    </source>
</evidence>
<proteinExistence type="inferred from homology"/>
<keyword evidence="7 8" id="KW-0472">Membrane</keyword>
<comment type="subcellular location">
    <subcellularLocation>
        <location evidence="1">Cell inner membrane</location>
        <topology evidence="1">Multi-pass membrane protein</topology>
    </subcellularLocation>
    <subcellularLocation>
        <location evidence="8">Cell membrane</location>
        <topology evidence="8">Multi-pass membrane protein</topology>
    </subcellularLocation>
</comment>
<evidence type="ECO:0000256" key="1">
    <source>
        <dbReference type="ARBA" id="ARBA00004429"/>
    </source>
</evidence>
<feature type="domain" description="ABC transmembrane type-1" evidence="9">
    <location>
        <begin position="37"/>
        <end position="233"/>
    </location>
</feature>
<keyword evidence="3 8" id="KW-0813">Transport</keyword>
<feature type="transmembrane region" description="Helical" evidence="8">
    <location>
        <begin position="107"/>
        <end position="125"/>
    </location>
</feature>
<dbReference type="AlphaFoldDB" id="A0A024LRA0"/>
<feature type="transmembrane region" description="Helical" evidence="8">
    <location>
        <begin position="215"/>
        <end position="236"/>
    </location>
</feature>
<dbReference type="InterPro" id="IPR043429">
    <property type="entry name" value="ArtM/GltK/GlnP/TcyL/YhdX-like"/>
</dbReference>
<evidence type="ECO:0000256" key="7">
    <source>
        <dbReference type="ARBA" id="ARBA00023136"/>
    </source>
</evidence>
<feature type="transmembrane region" description="Helical" evidence="8">
    <location>
        <begin position="84"/>
        <end position="101"/>
    </location>
</feature>
<reference evidence="10" key="1">
    <citation type="submission" date="2013-11" db="EMBL/GenBank/DDBJ databases">
        <authorList>
            <person name="GENOMES U."/>
        </authorList>
    </citation>
    <scope>NUCLEOTIDE SEQUENCE</scope>
    <source>
        <strain evidence="10">MVT06</strain>
    </source>
</reference>